<keyword evidence="1" id="KW-0732">Signal</keyword>
<feature type="signal peptide" evidence="1">
    <location>
        <begin position="1"/>
        <end position="20"/>
    </location>
</feature>
<evidence type="ECO:0000313" key="3">
    <source>
        <dbReference type="Proteomes" id="UP000018439"/>
    </source>
</evidence>
<protein>
    <recommendedName>
        <fullName evidence="4">DUF4783 domain-containing protein</fullName>
    </recommendedName>
</protein>
<organism evidence="2 3">
    <name type="scientific">Bacteroides coprosuis DSM 18011</name>
    <dbReference type="NCBI Taxonomy" id="679937"/>
    <lineage>
        <taxon>Bacteria</taxon>
        <taxon>Pseudomonadati</taxon>
        <taxon>Bacteroidota</taxon>
        <taxon>Bacteroidia</taxon>
        <taxon>Bacteroidales</taxon>
        <taxon>Bacteroidaceae</taxon>
        <taxon>Bacteroides</taxon>
    </lineage>
</organism>
<dbReference type="OrthoDB" id="1524766at2"/>
<dbReference type="STRING" id="679937.Bcop_1075"/>
<accession>F3ZTQ1</accession>
<evidence type="ECO:0008006" key="4">
    <source>
        <dbReference type="Google" id="ProtNLM"/>
    </source>
</evidence>
<gene>
    <name evidence="2" type="ORF">Bcop_1075</name>
</gene>
<name>F3ZTQ1_9BACE</name>
<reference evidence="2 3" key="1">
    <citation type="journal article" date="2011" name="Stand. Genomic Sci.">
        <title>Non-contiguous finished genome sequence of Bacteroides coprosuis type strain (PC139).</title>
        <authorList>
            <person name="Land M."/>
            <person name="Held B."/>
            <person name="Gronow S."/>
            <person name="Abt B."/>
            <person name="Lucas S."/>
            <person name="Del Rio T.G."/>
            <person name="Nolan M."/>
            <person name="Tice H."/>
            <person name="Cheng J.F."/>
            <person name="Pitluck S."/>
            <person name="Liolios K."/>
            <person name="Pagani I."/>
            <person name="Ivanova N."/>
            <person name="Mavromatis K."/>
            <person name="Mikhailova N."/>
            <person name="Pati A."/>
            <person name="Tapia R."/>
            <person name="Han C."/>
            <person name="Goodwin L."/>
            <person name="Chen A."/>
            <person name="Palaniappan K."/>
            <person name="Hauser L."/>
            <person name="Brambilla E.M."/>
            <person name="Rohde M."/>
            <person name="Goker M."/>
            <person name="Detter J.C."/>
            <person name="Woyke T."/>
            <person name="Bristow J."/>
            <person name="Eisen J.A."/>
            <person name="Markowitz V."/>
            <person name="Hugenholtz P."/>
            <person name="Kyrpides N.C."/>
            <person name="Klenk H.P."/>
            <person name="Lapidus A."/>
        </authorList>
    </citation>
    <scope>NUCLEOTIDE SEQUENCE</scope>
    <source>
        <strain evidence="2 3">DSM 18011</strain>
    </source>
</reference>
<keyword evidence="3" id="KW-1185">Reference proteome</keyword>
<dbReference type="eggNOG" id="ENOG5032Z66">
    <property type="taxonomic scope" value="Bacteria"/>
</dbReference>
<dbReference type="EMBL" id="CM001167">
    <property type="protein sequence ID" value="EGJ71282.1"/>
    <property type="molecule type" value="Genomic_DNA"/>
</dbReference>
<evidence type="ECO:0000256" key="1">
    <source>
        <dbReference type="SAM" id="SignalP"/>
    </source>
</evidence>
<dbReference type="Proteomes" id="UP000018439">
    <property type="component" value="Chromosome"/>
</dbReference>
<feature type="chain" id="PRO_5003303882" description="DUF4783 domain-containing protein" evidence="1">
    <location>
        <begin position="21"/>
        <end position="129"/>
    </location>
</feature>
<dbReference type="HOGENOM" id="CLU_130255_2_1_10"/>
<dbReference type="Pfam" id="PF16022">
    <property type="entry name" value="DUF4783"/>
    <property type="match status" value="1"/>
</dbReference>
<dbReference type="Gene3D" id="3.10.450.50">
    <property type="match status" value="1"/>
</dbReference>
<evidence type="ECO:0000313" key="2">
    <source>
        <dbReference type="EMBL" id="EGJ71282.1"/>
    </source>
</evidence>
<dbReference type="InterPro" id="IPR031977">
    <property type="entry name" value="DUF4783"/>
</dbReference>
<proteinExistence type="predicted"/>
<dbReference type="AlphaFoldDB" id="F3ZTQ1"/>
<sequence length="129" mass="14952">MKLKVFLWLIICSLSTHLVAQNVNDDIVKAFEQGQASLLTNHLSEEVSTCILNQQSRVKKQEAVEKIADFFKTIQIQSFKIKHTSVRDESGYIIGSLQSTKDKYRVNCFFKKENNNFFIHQIRIDKANE</sequence>